<feature type="non-terminal residue" evidence="3">
    <location>
        <position position="1"/>
    </location>
</feature>
<feature type="domain" description="PABC" evidence="2">
    <location>
        <begin position="71"/>
        <end position="148"/>
    </location>
</feature>
<accession>A0A0P7VPE2</accession>
<dbReference type="GO" id="GO:0034450">
    <property type="term" value="F:ubiquitin-ubiquitin ligase activity"/>
    <property type="evidence" value="ECO:0007669"/>
    <property type="project" value="TreeGrafter"/>
</dbReference>
<gene>
    <name evidence="3" type="ORF">Z043_105472</name>
</gene>
<dbReference type="Proteomes" id="UP000034805">
    <property type="component" value="Unassembled WGS sequence"/>
</dbReference>
<proteinExistence type="predicted"/>
<dbReference type="STRING" id="113540.ENSSFOP00015001953"/>
<feature type="compositionally biased region" description="Acidic residues" evidence="1">
    <location>
        <begin position="148"/>
        <end position="161"/>
    </location>
</feature>
<dbReference type="GO" id="GO:0090263">
    <property type="term" value="P:positive regulation of canonical Wnt signaling pathway"/>
    <property type="evidence" value="ECO:0007669"/>
    <property type="project" value="TreeGrafter"/>
</dbReference>
<evidence type="ECO:0000313" key="4">
    <source>
        <dbReference type="Proteomes" id="UP000034805"/>
    </source>
</evidence>
<dbReference type="SMART" id="SM00517">
    <property type="entry name" value="PolyA"/>
    <property type="match status" value="3"/>
</dbReference>
<dbReference type="Gene3D" id="1.10.1900.10">
    <property type="entry name" value="c-terminal domain of poly(a) binding protein"/>
    <property type="match status" value="3"/>
</dbReference>
<dbReference type="GO" id="GO:0005737">
    <property type="term" value="C:cytoplasm"/>
    <property type="evidence" value="ECO:0007669"/>
    <property type="project" value="TreeGrafter"/>
</dbReference>
<evidence type="ECO:0000256" key="1">
    <source>
        <dbReference type="SAM" id="MobiDB-lite"/>
    </source>
</evidence>
<dbReference type="EMBL" id="JARO02001502">
    <property type="protein sequence ID" value="KPP75293.1"/>
    <property type="molecule type" value="Genomic_DNA"/>
</dbReference>
<comment type="caution">
    <text evidence="3">The sequence shown here is derived from an EMBL/GenBank/DDBJ whole genome shotgun (WGS) entry which is preliminary data.</text>
</comment>
<dbReference type="PANTHER" id="PTHR46276:SF1">
    <property type="entry name" value="E3 UBIQUITIN-PROTEIN LIGASE UBR5"/>
    <property type="match status" value="1"/>
</dbReference>
<evidence type="ECO:0000313" key="3">
    <source>
        <dbReference type="EMBL" id="KPP75293.1"/>
    </source>
</evidence>
<name>A0A0P7VPE2_SCLFO</name>
<dbReference type="GO" id="GO:0005634">
    <property type="term" value="C:nucleus"/>
    <property type="evidence" value="ECO:0007669"/>
    <property type="project" value="TreeGrafter"/>
</dbReference>
<dbReference type="PROSITE" id="PS51309">
    <property type="entry name" value="PABC"/>
    <property type="match status" value="1"/>
</dbReference>
<feature type="region of interest" description="Disordered" evidence="1">
    <location>
        <begin position="144"/>
        <end position="164"/>
    </location>
</feature>
<dbReference type="AlphaFoldDB" id="A0A0P7VPE2"/>
<reference evidence="3 4" key="1">
    <citation type="submission" date="2015-08" db="EMBL/GenBank/DDBJ databases">
        <title>The genome of the Asian arowana (Scleropages formosus).</title>
        <authorList>
            <person name="Tan M.H."/>
            <person name="Gan H.M."/>
            <person name="Croft L.J."/>
            <person name="Austin C.M."/>
        </authorList>
    </citation>
    <scope>NUCLEOTIDE SEQUENCE [LARGE SCALE GENOMIC DNA]</scope>
    <source>
        <strain evidence="3">Aro1</strain>
    </source>
</reference>
<evidence type="ECO:0000259" key="2">
    <source>
        <dbReference type="PROSITE" id="PS51309"/>
    </source>
</evidence>
<organism evidence="3 4">
    <name type="scientific">Scleropages formosus</name>
    <name type="common">Asian bonytongue</name>
    <name type="synonym">Osteoglossum formosum</name>
    <dbReference type="NCBI Taxonomy" id="113540"/>
    <lineage>
        <taxon>Eukaryota</taxon>
        <taxon>Metazoa</taxon>
        <taxon>Chordata</taxon>
        <taxon>Craniata</taxon>
        <taxon>Vertebrata</taxon>
        <taxon>Euteleostomi</taxon>
        <taxon>Actinopterygii</taxon>
        <taxon>Neopterygii</taxon>
        <taxon>Teleostei</taxon>
        <taxon>Osteoglossocephala</taxon>
        <taxon>Osteoglossomorpha</taxon>
        <taxon>Osteoglossiformes</taxon>
        <taxon>Osteoglossidae</taxon>
        <taxon>Scleropages</taxon>
    </lineage>
</organism>
<dbReference type="SUPFAM" id="SSF63570">
    <property type="entry name" value="PABC (PABP) domain"/>
    <property type="match status" value="3"/>
</dbReference>
<dbReference type="InterPro" id="IPR002004">
    <property type="entry name" value="PABP_HYD_C"/>
</dbReference>
<dbReference type="GO" id="GO:0003723">
    <property type="term" value="F:RNA binding"/>
    <property type="evidence" value="ECO:0007669"/>
    <property type="project" value="InterPro"/>
</dbReference>
<dbReference type="InterPro" id="IPR036053">
    <property type="entry name" value="PABP-dom"/>
</dbReference>
<dbReference type="PANTHER" id="PTHR46276">
    <property type="entry name" value="E3 UBIQUITIN-PROTEIN LIGASE UBR5"/>
    <property type="match status" value="1"/>
</dbReference>
<dbReference type="GO" id="GO:0000209">
    <property type="term" value="P:protein polyubiquitination"/>
    <property type="evidence" value="ECO:0007669"/>
    <property type="project" value="TreeGrafter"/>
</dbReference>
<dbReference type="Pfam" id="PF00658">
    <property type="entry name" value="MLLE"/>
    <property type="match status" value="3"/>
</dbReference>
<sequence length="227" mass="25361">ILLYNMEDEEDLEMLGEQLYNLIYPRHMDMAGKLTGMLLELPSSVLAEMLRNETMLTKAVEKALGALSSFDYTSNMGRQGEDEVSVSSDSLGEQLYQLVDVHNTGLTEKITGMLLEQKKEEVQKLLSDPGLLEERINMALETLKEDNSMETDISDSSDPDDPERLGERLFQAVQEIDAKNCADITGMLLEMDSKTLKQVLCDHTMLEQAVQKAQSVLVLDGLDAPKL</sequence>
<protein>
    <recommendedName>
        <fullName evidence="2">PABC domain-containing protein</fullName>
    </recommendedName>
</protein>